<feature type="region of interest" description="Disordered" evidence="1">
    <location>
        <begin position="1"/>
        <end position="101"/>
    </location>
</feature>
<gene>
    <name evidence="2" type="ORF">IV500_06400</name>
</gene>
<evidence type="ECO:0000256" key="1">
    <source>
        <dbReference type="SAM" id="MobiDB-lite"/>
    </source>
</evidence>
<dbReference type="AlphaFoldDB" id="A0A931G3T5"/>
<feature type="compositionally biased region" description="Low complexity" evidence="1">
    <location>
        <begin position="47"/>
        <end position="75"/>
    </location>
</feature>
<name>A0A931G3T5_9MICC</name>
<dbReference type="Gene3D" id="3.40.91.30">
    <property type="match status" value="1"/>
</dbReference>
<dbReference type="RefSeq" id="WP_196395977.1">
    <property type="nucleotide sequence ID" value="NZ_JADNYM010000006.1"/>
</dbReference>
<proteinExistence type="predicted"/>
<dbReference type="Proteomes" id="UP000655366">
    <property type="component" value="Unassembled WGS sequence"/>
</dbReference>
<protein>
    <submittedName>
        <fullName evidence="2">Uncharacterized protein</fullName>
    </submittedName>
</protein>
<feature type="compositionally biased region" description="Polar residues" evidence="1">
    <location>
        <begin position="31"/>
        <end position="46"/>
    </location>
</feature>
<keyword evidence="3" id="KW-1185">Reference proteome</keyword>
<accession>A0A931G3T5</accession>
<sequence length="328" mass="35370">MPNRTAPKAPPTKPKAAPKKGAAGTGTRTAVQPSRKGTTPRTGTSQKAATAKTAPKKAPAAKTATAPARTRTAAKISTARRPPARSTGSKSRTSRTPKPKAMEVSYSGRIFRSRLEARWAVFMDLLDVNWDYEPSFYQVGEELFYLPDFYLPDHQLWLEVKGAPFMDTASMAKVLASVAGPMRIPLREAPYTASDRLLLGGPFKALKHGLMPVHTLITPAGPNLAALSHAAFDIEPDGRASINTLGNPWDTMAATGVKAARRPNPARLQQLLEPEPHLRPGLVPDRISRAYNGAYRLAFDGLSRNISDHDVLSAVSRRRSGRPLGAAA</sequence>
<comment type="caution">
    <text evidence="2">The sequence shown here is derived from an EMBL/GenBank/DDBJ whole genome shotgun (WGS) entry which is preliminary data.</text>
</comment>
<reference evidence="2 3" key="1">
    <citation type="submission" date="2020-11" db="EMBL/GenBank/DDBJ databases">
        <title>Arthrobacter antarcticus sp. nov., isolated from Antarctic Soil.</title>
        <authorList>
            <person name="Li J."/>
        </authorList>
    </citation>
    <scope>NUCLEOTIDE SEQUENCE [LARGE SCALE GENOMIC DNA]</scope>
    <source>
        <strain evidence="2 3">Z1-20</strain>
    </source>
</reference>
<feature type="compositionally biased region" description="Low complexity" evidence="1">
    <location>
        <begin position="19"/>
        <end position="30"/>
    </location>
</feature>
<evidence type="ECO:0000313" key="3">
    <source>
        <dbReference type="Proteomes" id="UP000655366"/>
    </source>
</evidence>
<organism evidence="2 3">
    <name type="scientific">Arthrobacter terrae</name>
    <dbReference type="NCBI Taxonomy" id="2935737"/>
    <lineage>
        <taxon>Bacteria</taxon>
        <taxon>Bacillati</taxon>
        <taxon>Actinomycetota</taxon>
        <taxon>Actinomycetes</taxon>
        <taxon>Micrococcales</taxon>
        <taxon>Micrococcaceae</taxon>
        <taxon>Arthrobacter</taxon>
    </lineage>
</organism>
<evidence type="ECO:0000313" key="2">
    <source>
        <dbReference type="EMBL" id="MBG0739031.1"/>
    </source>
</evidence>
<dbReference type="EMBL" id="JADNYM010000006">
    <property type="protein sequence ID" value="MBG0739031.1"/>
    <property type="molecule type" value="Genomic_DNA"/>
</dbReference>